<protein>
    <submittedName>
        <fullName evidence="1">Carboxypeptidase-like protein</fullName>
    </submittedName>
</protein>
<name>A0A316DHH5_9FLAO</name>
<dbReference type="InterPro" id="IPR008969">
    <property type="entry name" value="CarboxyPept-like_regulatory"/>
</dbReference>
<accession>A0A316DHH5</accession>
<keyword evidence="1" id="KW-0378">Hydrolase</keyword>
<comment type="caution">
    <text evidence="1">The sequence shown here is derived from an EMBL/GenBank/DDBJ whole genome shotgun (WGS) entry which is preliminary data.</text>
</comment>
<dbReference type="AlphaFoldDB" id="A0A316DHH5"/>
<keyword evidence="1" id="KW-0645">Protease</keyword>
<dbReference type="GO" id="GO:0004180">
    <property type="term" value="F:carboxypeptidase activity"/>
    <property type="evidence" value="ECO:0007669"/>
    <property type="project" value="UniProtKB-KW"/>
</dbReference>
<dbReference type="SUPFAM" id="SSF49464">
    <property type="entry name" value="Carboxypeptidase regulatory domain-like"/>
    <property type="match status" value="1"/>
</dbReference>
<dbReference type="EMBL" id="QGGP01000011">
    <property type="protein sequence ID" value="PWK17136.1"/>
    <property type="molecule type" value="Genomic_DNA"/>
</dbReference>
<sequence length="488" mass="57203">MLKKSLTILFLFGYIYFSFAQQVSGKVLTIANEPIQFATIQIGENYGVITNEEGNFSIATDGFKPTDSVYISCLGYEKSGHLLKDFVSKEYKLAEQVNELYEVYLTNKPLTLDSIMYYVNRNLKKNYKNNLVEYNIFSRRTEYIVGKDADFEIDKSTGFKKKQLEAFNKDFDELETSLLNNKSKQYTEFVGKLNIKDEESSKLEVDKAIRLLDERNNQSVEKLTEKAKEIVLKHLDKDKVYTVKSGLFKMSDSVSLNEDNSKMEDTMNSLKFIRKMVHNMVESHGFSSKTILNFITDTRKYEYEIKDITFIGSEMVYVISYAPRRSSADFEGTFYVSNQTFAILKADYKFAKGRVGEKLNLKLVLGVKYIEQNKKGSVIYKKHPDGYYYPNYMTDQLDRYFYVDRPIKFKDNNSSEKVAFDFKIEGVFKEKNEILIMSEREITESEYNATKEKRKIDYEELKAFDPEFWKDYNVLEPLKEMKEFKVEY</sequence>
<dbReference type="RefSeq" id="WP_109683456.1">
    <property type="nucleotide sequence ID" value="NZ_QGGP01000011.1"/>
</dbReference>
<evidence type="ECO:0000313" key="2">
    <source>
        <dbReference type="Proteomes" id="UP000245430"/>
    </source>
</evidence>
<organism evidence="1 2">
    <name type="scientific">Xanthomarina spongicola</name>
    <dbReference type="NCBI Taxonomy" id="570520"/>
    <lineage>
        <taxon>Bacteria</taxon>
        <taxon>Pseudomonadati</taxon>
        <taxon>Bacteroidota</taxon>
        <taxon>Flavobacteriia</taxon>
        <taxon>Flavobacteriales</taxon>
        <taxon>Flavobacteriaceae</taxon>
        <taxon>Xanthomarina</taxon>
    </lineage>
</organism>
<gene>
    <name evidence="1" type="ORF">LX78_02877</name>
</gene>
<dbReference type="Proteomes" id="UP000245430">
    <property type="component" value="Unassembled WGS sequence"/>
</dbReference>
<proteinExistence type="predicted"/>
<dbReference type="OrthoDB" id="1433475at2"/>
<keyword evidence="1" id="KW-0121">Carboxypeptidase</keyword>
<evidence type="ECO:0000313" key="1">
    <source>
        <dbReference type="EMBL" id="PWK17136.1"/>
    </source>
</evidence>
<reference evidence="1 2" key="1">
    <citation type="submission" date="2018-05" db="EMBL/GenBank/DDBJ databases">
        <title>Genomic Encyclopedia of Archaeal and Bacterial Type Strains, Phase II (KMG-II): from individual species to whole genera.</title>
        <authorList>
            <person name="Goeker M."/>
        </authorList>
    </citation>
    <scope>NUCLEOTIDE SEQUENCE [LARGE SCALE GENOMIC DNA]</scope>
    <source>
        <strain evidence="1 2">DSM 22637</strain>
    </source>
</reference>
<keyword evidence="2" id="KW-1185">Reference proteome</keyword>